<dbReference type="EMBL" id="QXFL01000022">
    <property type="protein sequence ID" value="RIV82218.1"/>
    <property type="molecule type" value="Genomic_DNA"/>
</dbReference>
<name>A0A418NMK9_9SPHN</name>
<dbReference type="Pfam" id="PF05229">
    <property type="entry name" value="SCPU"/>
    <property type="match status" value="1"/>
</dbReference>
<dbReference type="OrthoDB" id="7427886at2"/>
<dbReference type="InterPro" id="IPR007893">
    <property type="entry name" value="Spore_coat_U/FanG"/>
</dbReference>
<evidence type="ECO:0000313" key="3">
    <source>
        <dbReference type="EMBL" id="RIV82218.1"/>
    </source>
</evidence>
<feature type="chain" id="PRO_5019141297" evidence="1">
    <location>
        <begin position="27"/>
        <end position="173"/>
    </location>
</feature>
<dbReference type="InterPro" id="IPR053167">
    <property type="entry name" value="Spore_coat_component"/>
</dbReference>
<feature type="signal peptide" evidence="1">
    <location>
        <begin position="1"/>
        <end position="26"/>
    </location>
</feature>
<keyword evidence="1" id="KW-0732">Signal</keyword>
<evidence type="ECO:0000256" key="1">
    <source>
        <dbReference type="SAM" id="SignalP"/>
    </source>
</evidence>
<dbReference type="PANTHER" id="PTHR37089:SF4">
    <property type="entry name" value="EXPORTED PROTEIN"/>
    <property type="match status" value="1"/>
</dbReference>
<gene>
    <name evidence="3" type="ORF">D2V07_18190</name>
</gene>
<dbReference type="PANTHER" id="PTHR37089">
    <property type="entry name" value="PROTEIN U-RELATED"/>
    <property type="match status" value="1"/>
</dbReference>
<protein>
    <submittedName>
        <fullName evidence="3">SCPU domain-containing protein</fullName>
    </submittedName>
</protein>
<proteinExistence type="predicted"/>
<sequence length="173" mass="17237">MTHSTKSCAVFGVTALALFCSSAAHAETATSTFDVMLDIDATCSVTAGTGSDIDLGTEDSDATDLSGSSTFSVNCSKTVPYNIGLAPSNGATNGAGVMSPAGSSADEVPYQLRQTSGASGTIWGDTATTTAVGNGVAGTGNGADQDLTVYVTVPSANYAPDSYSDTVTITVNY</sequence>
<dbReference type="RefSeq" id="WP_119588312.1">
    <property type="nucleotide sequence ID" value="NZ_CAWODQ010000015.1"/>
</dbReference>
<dbReference type="SMART" id="SM00972">
    <property type="entry name" value="SCPU"/>
    <property type="match status" value="1"/>
</dbReference>
<evidence type="ECO:0000259" key="2">
    <source>
        <dbReference type="Pfam" id="PF05229"/>
    </source>
</evidence>
<dbReference type="Proteomes" id="UP000286576">
    <property type="component" value="Unassembled WGS sequence"/>
</dbReference>
<organism evidence="3 4">
    <name type="scientific">Aurantiacibacter zhengii</name>
    <dbReference type="NCBI Taxonomy" id="2307003"/>
    <lineage>
        <taxon>Bacteria</taxon>
        <taxon>Pseudomonadati</taxon>
        <taxon>Pseudomonadota</taxon>
        <taxon>Alphaproteobacteria</taxon>
        <taxon>Sphingomonadales</taxon>
        <taxon>Erythrobacteraceae</taxon>
        <taxon>Aurantiacibacter</taxon>
    </lineage>
</organism>
<keyword evidence="4" id="KW-1185">Reference proteome</keyword>
<feature type="domain" description="Spore coat protein U/FanG" evidence="2">
    <location>
        <begin position="29"/>
        <end position="170"/>
    </location>
</feature>
<accession>A0A418NMK9</accession>
<comment type="caution">
    <text evidence="3">The sequence shown here is derived from an EMBL/GenBank/DDBJ whole genome shotgun (WGS) entry which is preliminary data.</text>
</comment>
<evidence type="ECO:0000313" key="4">
    <source>
        <dbReference type="Proteomes" id="UP000286576"/>
    </source>
</evidence>
<reference evidence="3 4" key="1">
    <citation type="submission" date="2018-08" db="EMBL/GenBank/DDBJ databases">
        <title>Erythrobacter zhengii sp.nov., a bacterium isolated from deep-sea sediment.</title>
        <authorList>
            <person name="Fang C."/>
            <person name="Wu Y.-H."/>
            <person name="Sun C."/>
            <person name="Wang H."/>
            <person name="Cheng H."/>
            <person name="Meng F.-X."/>
            <person name="Wang C.-S."/>
            <person name="Xu X.-W."/>
        </authorList>
    </citation>
    <scope>NUCLEOTIDE SEQUENCE [LARGE SCALE GENOMIC DNA]</scope>
    <source>
        <strain evidence="3 4">V18</strain>
    </source>
</reference>
<dbReference type="AlphaFoldDB" id="A0A418NMK9"/>